<dbReference type="RefSeq" id="WP_367918469.1">
    <property type="nucleotide sequence ID" value="NZ_BAABAC010000013.1"/>
</dbReference>
<gene>
    <name evidence="2" type="ORF">ACFQ3F_08935</name>
</gene>
<sequence>MTPASSPARRWSILGLLLGVLVAGLTVSGLIVFGNGAGPGLGHRVSSVFDPPKDESVDREKALAAARTFVQRFHTYGPSLLDDSGKMPEYAAVGDLMSAKFAKIFDQNEALAEQTVKETGVDRVATVYGVGISAIDTDSASLLVGGIVTTSYPGPKQGDKPIELAPQRFRYQVDLVKIGGVWKVDDLDDVDDGLPSLGEAPTQPQGGAPSGAPSGAPTSTPSGQGAGQ</sequence>
<evidence type="ECO:0000313" key="3">
    <source>
        <dbReference type="Proteomes" id="UP001597229"/>
    </source>
</evidence>
<evidence type="ECO:0000313" key="2">
    <source>
        <dbReference type="EMBL" id="MFD1247914.1"/>
    </source>
</evidence>
<name>A0ABW3VYM0_9ACTN</name>
<evidence type="ECO:0000256" key="1">
    <source>
        <dbReference type="SAM" id="MobiDB-lite"/>
    </source>
</evidence>
<accession>A0ABW3VYM0</accession>
<organism evidence="2 3">
    <name type="scientific">Nocardioides ginsengisoli</name>
    <dbReference type="NCBI Taxonomy" id="363868"/>
    <lineage>
        <taxon>Bacteria</taxon>
        <taxon>Bacillati</taxon>
        <taxon>Actinomycetota</taxon>
        <taxon>Actinomycetes</taxon>
        <taxon>Propionibacteriales</taxon>
        <taxon>Nocardioidaceae</taxon>
        <taxon>Nocardioides</taxon>
    </lineage>
</organism>
<protein>
    <recommendedName>
        <fullName evidence="4">Mce-associated membrane protein</fullName>
    </recommendedName>
</protein>
<evidence type="ECO:0008006" key="4">
    <source>
        <dbReference type="Google" id="ProtNLM"/>
    </source>
</evidence>
<reference evidence="3" key="1">
    <citation type="journal article" date="2019" name="Int. J. Syst. Evol. Microbiol.">
        <title>The Global Catalogue of Microorganisms (GCM) 10K type strain sequencing project: providing services to taxonomists for standard genome sequencing and annotation.</title>
        <authorList>
            <consortium name="The Broad Institute Genomics Platform"/>
            <consortium name="The Broad Institute Genome Sequencing Center for Infectious Disease"/>
            <person name="Wu L."/>
            <person name="Ma J."/>
        </authorList>
    </citation>
    <scope>NUCLEOTIDE SEQUENCE [LARGE SCALE GENOMIC DNA]</scope>
    <source>
        <strain evidence="3">CCUG 52478</strain>
    </source>
</reference>
<dbReference type="Proteomes" id="UP001597229">
    <property type="component" value="Unassembled WGS sequence"/>
</dbReference>
<keyword evidence="3" id="KW-1185">Reference proteome</keyword>
<feature type="compositionally biased region" description="Low complexity" evidence="1">
    <location>
        <begin position="200"/>
        <end position="228"/>
    </location>
</feature>
<dbReference type="EMBL" id="JBHTLX010000012">
    <property type="protein sequence ID" value="MFD1247914.1"/>
    <property type="molecule type" value="Genomic_DNA"/>
</dbReference>
<comment type="caution">
    <text evidence="2">The sequence shown here is derived from an EMBL/GenBank/DDBJ whole genome shotgun (WGS) entry which is preliminary data.</text>
</comment>
<feature type="region of interest" description="Disordered" evidence="1">
    <location>
        <begin position="189"/>
        <end position="228"/>
    </location>
</feature>
<proteinExistence type="predicted"/>